<evidence type="ECO:0000259" key="1">
    <source>
        <dbReference type="PROSITE" id="PS51186"/>
    </source>
</evidence>
<keyword evidence="2" id="KW-0808">Transferase</keyword>
<organism evidence="2 3">
    <name type="scientific">Sphingomonas jatrophae</name>
    <dbReference type="NCBI Taxonomy" id="1166337"/>
    <lineage>
        <taxon>Bacteria</taxon>
        <taxon>Pseudomonadati</taxon>
        <taxon>Pseudomonadota</taxon>
        <taxon>Alphaproteobacteria</taxon>
        <taxon>Sphingomonadales</taxon>
        <taxon>Sphingomonadaceae</taxon>
        <taxon>Sphingomonas</taxon>
    </lineage>
</organism>
<dbReference type="STRING" id="1166337.SAMN05192580_0676"/>
<dbReference type="GO" id="GO:0016747">
    <property type="term" value="F:acyltransferase activity, transferring groups other than amino-acyl groups"/>
    <property type="evidence" value="ECO:0007669"/>
    <property type="project" value="InterPro"/>
</dbReference>
<dbReference type="CDD" id="cd04301">
    <property type="entry name" value="NAT_SF"/>
    <property type="match status" value="1"/>
</dbReference>
<dbReference type="AlphaFoldDB" id="A0A1I6JQE5"/>
<name>A0A1I6JQE5_9SPHN</name>
<reference evidence="2 3" key="1">
    <citation type="submission" date="2016-10" db="EMBL/GenBank/DDBJ databases">
        <authorList>
            <person name="de Groot N.N."/>
        </authorList>
    </citation>
    <scope>NUCLEOTIDE SEQUENCE [LARGE SCALE GENOMIC DNA]</scope>
    <source>
        <strain evidence="2 3">S5-249</strain>
    </source>
</reference>
<feature type="domain" description="N-acetyltransferase" evidence="1">
    <location>
        <begin position="9"/>
        <end position="167"/>
    </location>
</feature>
<sequence>MLDVARLHVPLRDGTVRLEPLTERHRDALREACAADAAIWEIYLNSWALDCFDVTFDALLANPARQPFAIVEDGKLVGMTAWINAEPRHRTVELGNTYLAPAARGTGLNGRVKRLLLDHGFALGLLRVQFVIDVRNERSQAAVLKLGARPEGVIRNHYVTWTGHRRSSALFSIVAGEWPHA</sequence>
<dbReference type="SUPFAM" id="SSF55729">
    <property type="entry name" value="Acyl-CoA N-acyltransferases (Nat)"/>
    <property type="match status" value="1"/>
</dbReference>
<evidence type="ECO:0000313" key="2">
    <source>
        <dbReference type="EMBL" id="SFR81196.1"/>
    </source>
</evidence>
<dbReference type="PANTHER" id="PTHR43610">
    <property type="entry name" value="BLL6696 PROTEIN"/>
    <property type="match status" value="1"/>
</dbReference>
<evidence type="ECO:0000313" key="3">
    <source>
        <dbReference type="Proteomes" id="UP000198824"/>
    </source>
</evidence>
<dbReference type="InterPro" id="IPR000182">
    <property type="entry name" value="GNAT_dom"/>
</dbReference>
<gene>
    <name evidence="2" type="ORF">SAMN05192580_0676</name>
</gene>
<dbReference type="InterPro" id="IPR016181">
    <property type="entry name" value="Acyl_CoA_acyltransferase"/>
</dbReference>
<dbReference type="RefSeq" id="WP_093310684.1">
    <property type="nucleotide sequence ID" value="NZ_FOZG01000001.1"/>
</dbReference>
<dbReference type="PROSITE" id="PS51186">
    <property type="entry name" value="GNAT"/>
    <property type="match status" value="1"/>
</dbReference>
<dbReference type="PANTHER" id="PTHR43610:SF1">
    <property type="entry name" value="N-ACETYLTRANSFERASE DOMAIN-CONTAINING PROTEIN"/>
    <property type="match status" value="1"/>
</dbReference>
<proteinExistence type="predicted"/>
<keyword evidence="3" id="KW-1185">Reference proteome</keyword>
<protein>
    <submittedName>
        <fullName evidence="2">Protein N-acetyltransferase, RimJ/RimL family</fullName>
    </submittedName>
</protein>
<dbReference type="Gene3D" id="3.40.630.30">
    <property type="match status" value="1"/>
</dbReference>
<dbReference type="Pfam" id="PF13302">
    <property type="entry name" value="Acetyltransf_3"/>
    <property type="match status" value="1"/>
</dbReference>
<dbReference type="OrthoDB" id="5295305at2"/>
<dbReference type="Proteomes" id="UP000198824">
    <property type="component" value="Unassembled WGS sequence"/>
</dbReference>
<dbReference type="EMBL" id="FOZG01000001">
    <property type="protein sequence ID" value="SFR81196.1"/>
    <property type="molecule type" value="Genomic_DNA"/>
</dbReference>
<accession>A0A1I6JQE5</accession>